<organism evidence="8">
    <name type="scientific">Hellea balneolensis</name>
    <dbReference type="NCBI Taxonomy" id="287478"/>
    <lineage>
        <taxon>Bacteria</taxon>
        <taxon>Pseudomonadati</taxon>
        <taxon>Pseudomonadota</taxon>
        <taxon>Alphaproteobacteria</taxon>
        <taxon>Maricaulales</taxon>
        <taxon>Robiginitomaculaceae</taxon>
        <taxon>Hellea</taxon>
    </lineage>
</organism>
<dbReference type="InterPro" id="IPR003593">
    <property type="entry name" value="AAA+_ATPase"/>
</dbReference>
<dbReference type="EMBL" id="DRMJ01000511">
    <property type="protein sequence ID" value="HHL43893.1"/>
    <property type="molecule type" value="Genomic_DNA"/>
</dbReference>
<gene>
    <name evidence="8" type="ORF">ENJ42_09755</name>
</gene>
<dbReference type="InterPro" id="IPR017871">
    <property type="entry name" value="ABC_transporter-like_CS"/>
</dbReference>
<dbReference type="AlphaFoldDB" id="A0A7C5M105"/>
<evidence type="ECO:0000256" key="4">
    <source>
        <dbReference type="ARBA" id="ARBA00061478"/>
    </source>
</evidence>
<dbReference type="GO" id="GO:0016887">
    <property type="term" value="F:ATP hydrolysis activity"/>
    <property type="evidence" value="ECO:0007669"/>
    <property type="project" value="InterPro"/>
</dbReference>
<evidence type="ECO:0000256" key="2">
    <source>
        <dbReference type="ARBA" id="ARBA00022840"/>
    </source>
</evidence>
<name>A0A7C5M105_9PROT</name>
<dbReference type="GO" id="GO:0005524">
    <property type="term" value="F:ATP binding"/>
    <property type="evidence" value="ECO:0007669"/>
    <property type="project" value="UniProtKB-KW"/>
</dbReference>
<evidence type="ECO:0000256" key="1">
    <source>
        <dbReference type="ARBA" id="ARBA00022741"/>
    </source>
</evidence>
<evidence type="ECO:0000256" key="5">
    <source>
        <dbReference type="SAM" id="Coils"/>
    </source>
</evidence>
<dbReference type="Gene3D" id="3.40.50.300">
    <property type="entry name" value="P-loop containing nucleotide triphosphate hydrolases"/>
    <property type="match status" value="2"/>
</dbReference>
<dbReference type="SUPFAM" id="SSF52540">
    <property type="entry name" value="P-loop containing nucleoside triphosphate hydrolases"/>
    <property type="match status" value="2"/>
</dbReference>
<reference evidence="8" key="1">
    <citation type="journal article" date="2020" name="mSystems">
        <title>Genome- and Community-Level Interaction Insights into Carbon Utilization and Element Cycling Functions of Hydrothermarchaeota in Hydrothermal Sediment.</title>
        <authorList>
            <person name="Zhou Z."/>
            <person name="Liu Y."/>
            <person name="Xu W."/>
            <person name="Pan J."/>
            <person name="Luo Z.H."/>
            <person name="Li M."/>
        </authorList>
    </citation>
    <scope>NUCLEOTIDE SEQUENCE [LARGE SCALE GENOMIC DNA]</scope>
    <source>
        <strain evidence="8">HyVt-485</strain>
    </source>
</reference>
<dbReference type="GO" id="GO:0003677">
    <property type="term" value="F:DNA binding"/>
    <property type="evidence" value="ECO:0007669"/>
    <property type="project" value="InterPro"/>
</dbReference>
<feature type="coiled-coil region" evidence="5">
    <location>
        <begin position="535"/>
        <end position="596"/>
    </location>
</feature>
<keyword evidence="1" id="KW-0547">Nucleotide-binding</keyword>
<dbReference type="CDD" id="cd03221">
    <property type="entry name" value="ABCF_EF-3"/>
    <property type="match status" value="2"/>
</dbReference>
<dbReference type="FunFam" id="3.40.50.300:FF:000309">
    <property type="entry name" value="ABC transporter ATP-binding protein"/>
    <property type="match status" value="1"/>
</dbReference>
<evidence type="ECO:0000256" key="3">
    <source>
        <dbReference type="ARBA" id="ARBA00049360"/>
    </source>
</evidence>
<dbReference type="Pfam" id="PF16326">
    <property type="entry name" value="ABC_tran_CTD"/>
    <property type="match status" value="1"/>
</dbReference>
<dbReference type="PANTHER" id="PTHR42855">
    <property type="entry name" value="ABC TRANSPORTER ATP-BINDING SUBUNIT"/>
    <property type="match status" value="1"/>
</dbReference>
<dbReference type="InterPro" id="IPR027417">
    <property type="entry name" value="P-loop_NTPase"/>
</dbReference>
<sequence length="602" mass="66998">MAPPLLTLKDIALSFGSTPLLDRADMMIEARERLCVVGRNGCGKSTLLKIAAGLIEADHGERFIKPGTTIRYLEQSPDLSAHPTLVSYIEAGLEGAQSAARVPYLLDALNLNADQNPTHISGGEARRAALARVLAAEPDILLLDEPTNHLDLPIIEWLENELGRFKGALVLISHDRAFLSKLSRKTLWVDRGETRLLSKSFAAFEDWRDEVLEQEALERHKHARKIVREQHWVVHGVSGRRKRNVRRLKELKTLRAQKQAEKKTVGKANISVIEGRTSGKFVAKLDNVCKSFDGKTIIDHASFKLMRADRLGIVGPNGSGKTTLIKLITGELLPDSGKIELGVNLEPLIIDQNRRGLDPDTTLKQALVDGDGDSVMIGAQQKHVMAYMKDFLFLPEQMRTPVHALSGGERARVELARGLRKPSNLLILDEPTNDLDLETLDLLQELIADYKGTVILVSHDRDFLDRTVTTTLAYEGSGKWQIYAGGYTDMTRQRGFGVKAKSSDGVKPTSSKPSKSATRKPANKPKLSYKHKYRLETLPGEIEKLESKLKDMQKEFENPQLYQADPQKFNTLAQALELGKAQLNALEDELLELEILQEDAES</sequence>
<accession>A0A7C5M105</accession>
<dbReference type="PROSITE" id="PS50893">
    <property type="entry name" value="ABC_TRANSPORTER_2"/>
    <property type="match status" value="2"/>
</dbReference>
<dbReference type="Gene3D" id="1.10.287.380">
    <property type="entry name" value="Valyl-tRNA synthetase, C-terminal domain"/>
    <property type="match status" value="1"/>
</dbReference>
<dbReference type="PANTHER" id="PTHR42855:SF1">
    <property type="entry name" value="ABC TRANSPORTER DOMAIN-CONTAINING PROTEIN"/>
    <property type="match status" value="1"/>
</dbReference>
<keyword evidence="5" id="KW-0175">Coiled coil</keyword>
<dbReference type="PROSITE" id="PS00211">
    <property type="entry name" value="ABC_TRANSPORTER_1"/>
    <property type="match status" value="2"/>
</dbReference>
<evidence type="ECO:0000313" key="8">
    <source>
        <dbReference type="EMBL" id="HHL43893.1"/>
    </source>
</evidence>
<dbReference type="InterPro" id="IPR003439">
    <property type="entry name" value="ABC_transporter-like_ATP-bd"/>
</dbReference>
<dbReference type="Proteomes" id="UP000885830">
    <property type="component" value="Unassembled WGS sequence"/>
</dbReference>
<comment type="similarity">
    <text evidence="4">Belongs to the ABC transporter superfamily. ABCF family. Uup subfamily.</text>
</comment>
<feature type="compositionally biased region" description="Basic residues" evidence="6">
    <location>
        <begin position="517"/>
        <end position="528"/>
    </location>
</feature>
<evidence type="ECO:0000259" key="7">
    <source>
        <dbReference type="PROSITE" id="PS50893"/>
    </source>
</evidence>
<dbReference type="Pfam" id="PF00005">
    <property type="entry name" value="ABC_tran"/>
    <property type="match status" value="2"/>
</dbReference>
<feature type="domain" description="ABC transporter" evidence="7">
    <location>
        <begin position="283"/>
        <end position="502"/>
    </location>
</feature>
<comment type="catalytic activity">
    <reaction evidence="3">
        <text>ATP + H2O = ADP + phosphate + H(+)</text>
        <dbReference type="Rhea" id="RHEA:13065"/>
        <dbReference type="ChEBI" id="CHEBI:15377"/>
        <dbReference type="ChEBI" id="CHEBI:15378"/>
        <dbReference type="ChEBI" id="CHEBI:30616"/>
        <dbReference type="ChEBI" id="CHEBI:43474"/>
        <dbReference type="ChEBI" id="CHEBI:456216"/>
    </reaction>
</comment>
<protein>
    <submittedName>
        <fullName evidence="8">ATP-binding cassette domain-containing protein</fullName>
    </submittedName>
</protein>
<dbReference type="InterPro" id="IPR037118">
    <property type="entry name" value="Val-tRNA_synth_C_sf"/>
</dbReference>
<dbReference type="InterPro" id="IPR051309">
    <property type="entry name" value="ABCF_ATPase"/>
</dbReference>
<feature type="domain" description="ABC transporter" evidence="7">
    <location>
        <begin position="6"/>
        <end position="216"/>
    </location>
</feature>
<proteinExistence type="inferred from homology"/>
<dbReference type="SMART" id="SM00382">
    <property type="entry name" value="AAA"/>
    <property type="match status" value="2"/>
</dbReference>
<feature type="compositionally biased region" description="Low complexity" evidence="6">
    <location>
        <begin position="507"/>
        <end position="516"/>
    </location>
</feature>
<keyword evidence="2 8" id="KW-0067">ATP-binding</keyword>
<feature type="region of interest" description="Disordered" evidence="6">
    <location>
        <begin position="498"/>
        <end position="528"/>
    </location>
</feature>
<comment type="caution">
    <text evidence="8">The sequence shown here is derived from an EMBL/GenBank/DDBJ whole genome shotgun (WGS) entry which is preliminary data.</text>
</comment>
<evidence type="ECO:0000256" key="6">
    <source>
        <dbReference type="SAM" id="MobiDB-lite"/>
    </source>
</evidence>
<dbReference type="InterPro" id="IPR032524">
    <property type="entry name" value="ABC_tran_C"/>
</dbReference>